<dbReference type="PROSITE" id="PS51029">
    <property type="entry name" value="MADF"/>
    <property type="match status" value="1"/>
</dbReference>
<dbReference type="PANTHER" id="PTHR12243:SF69">
    <property type="entry name" value="SI:CH73-59F11.3"/>
    <property type="match status" value="1"/>
</dbReference>
<protein>
    <submittedName>
        <fullName evidence="6">Uncharacterized protein LOC131806342 isoform X2</fullName>
    </submittedName>
</protein>
<evidence type="ECO:0000259" key="3">
    <source>
        <dbReference type="PROSITE" id="PS51029"/>
    </source>
</evidence>
<reference evidence="6" key="1">
    <citation type="submission" date="2025-08" db="UniProtKB">
        <authorList>
            <consortium name="RefSeq"/>
        </authorList>
    </citation>
    <scope>IDENTIFICATION</scope>
    <source>
        <strain evidence="6">Aabys</strain>
        <tissue evidence="6">Whole body</tissue>
    </source>
</reference>
<dbReference type="Pfam" id="PF02944">
    <property type="entry name" value="BESS"/>
    <property type="match status" value="1"/>
</dbReference>
<sequence>MAPKKSTIVLNVEQFIRDVEQRPAIWNRNFHCNKAFLEQMWDELSSEHKLPKVVLKAKWKGLRDNFRVEYKRIPRADNGDFLVEPATFESKWIHYYALLFLTEHMRHRVPKNEQDQAFFFAQQSQDCEKTVVEPDLTNGLIRRLQDSDEEFDEDDVDEDDDEVTETTPPAAHSQPLTSVVNGVPGAIIKLEDNRKNFDKEVQDLSKKSLDSAAANLTQASTASPVATLQPQQQQQATTISSTTAVSPLALGLTAAASATATPVPVASSSPLYLQTVPVTSSSSLAPAPVAPAAASSSSLSSCSVSSVSSTTSNSPPSSTASATAAAPLTALNLFQATPPMAHNTAFAVAATLASMNGGGGGGISGNNSLPSVLPLSLTTNLPSALVLPNTCLPNGSGGVPPSGGQQKIRSVSPPPLYNKAHHPPPSSNNNGNNISSAMSKDRSDDFPLNVASCLHGSHENLNFTKYSYTNGLISALKLKRPRLSEDSNFNGSSSMDTSNAATPTPLVPEDDDYHYLLSLHPYMKQLTAAQKLRIRTKIQKLIFKELYKEDLEESK</sequence>
<dbReference type="InterPro" id="IPR006578">
    <property type="entry name" value="MADF-dom"/>
</dbReference>
<evidence type="ECO:0000313" key="6">
    <source>
        <dbReference type="RefSeq" id="XP_058986321.1"/>
    </source>
</evidence>
<dbReference type="InterPro" id="IPR004210">
    <property type="entry name" value="BESS_motif"/>
</dbReference>
<evidence type="ECO:0000256" key="2">
    <source>
        <dbReference type="SAM" id="MobiDB-lite"/>
    </source>
</evidence>
<evidence type="ECO:0000259" key="4">
    <source>
        <dbReference type="PROSITE" id="PS51031"/>
    </source>
</evidence>
<dbReference type="SMART" id="SM00595">
    <property type="entry name" value="MADF"/>
    <property type="match status" value="1"/>
</dbReference>
<feature type="region of interest" description="Disordered" evidence="2">
    <location>
        <begin position="396"/>
        <end position="441"/>
    </location>
</feature>
<name>A0ABM3VKK6_MUSDO</name>
<comment type="subcellular location">
    <subcellularLocation>
        <location evidence="1">Nucleus</location>
    </subcellularLocation>
</comment>
<keyword evidence="1" id="KW-0539">Nucleus</keyword>
<gene>
    <name evidence="6" type="primary">LOC131806342</name>
</gene>
<dbReference type="Pfam" id="PF10545">
    <property type="entry name" value="MADF_DNA_bdg"/>
    <property type="match status" value="1"/>
</dbReference>
<organism evidence="5 6">
    <name type="scientific">Musca domestica</name>
    <name type="common">House fly</name>
    <dbReference type="NCBI Taxonomy" id="7370"/>
    <lineage>
        <taxon>Eukaryota</taxon>
        <taxon>Metazoa</taxon>
        <taxon>Ecdysozoa</taxon>
        <taxon>Arthropoda</taxon>
        <taxon>Hexapoda</taxon>
        <taxon>Insecta</taxon>
        <taxon>Pterygota</taxon>
        <taxon>Neoptera</taxon>
        <taxon>Endopterygota</taxon>
        <taxon>Diptera</taxon>
        <taxon>Brachycera</taxon>
        <taxon>Muscomorpha</taxon>
        <taxon>Muscoidea</taxon>
        <taxon>Muscidae</taxon>
        <taxon>Musca</taxon>
    </lineage>
</organism>
<feature type="domain" description="MADF" evidence="3">
    <location>
        <begin position="14"/>
        <end position="106"/>
    </location>
</feature>
<dbReference type="RefSeq" id="XP_058986321.1">
    <property type="nucleotide sequence ID" value="XM_059130338.1"/>
</dbReference>
<keyword evidence="5" id="KW-1185">Reference proteome</keyword>
<dbReference type="Proteomes" id="UP001652621">
    <property type="component" value="Unplaced"/>
</dbReference>
<evidence type="ECO:0000256" key="1">
    <source>
        <dbReference type="PROSITE-ProRule" id="PRU00371"/>
    </source>
</evidence>
<feature type="domain" description="BESS" evidence="4">
    <location>
        <begin position="509"/>
        <end position="548"/>
    </location>
</feature>
<feature type="compositionally biased region" description="Acidic residues" evidence="2">
    <location>
        <begin position="147"/>
        <end position="164"/>
    </location>
</feature>
<feature type="compositionally biased region" description="Low complexity" evidence="2">
    <location>
        <begin position="427"/>
        <end position="438"/>
    </location>
</feature>
<dbReference type="PANTHER" id="PTHR12243">
    <property type="entry name" value="MADF DOMAIN TRANSCRIPTION FACTOR"/>
    <property type="match status" value="1"/>
</dbReference>
<dbReference type="InterPro" id="IPR039353">
    <property type="entry name" value="TF_Adf1"/>
</dbReference>
<evidence type="ECO:0000313" key="5">
    <source>
        <dbReference type="Proteomes" id="UP001652621"/>
    </source>
</evidence>
<proteinExistence type="predicted"/>
<feature type="region of interest" description="Disordered" evidence="2">
    <location>
        <begin position="142"/>
        <end position="176"/>
    </location>
</feature>
<dbReference type="GeneID" id="131806342"/>
<accession>A0ABM3VKK6</accession>
<dbReference type="PROSITE" id="PS51031">
    <property type="entry name" value="BESS"/>
    <property type="match status" value="1"/>
</dbReference>